<organism evidence="3 4">
    <name type="scientific">Nonomuraea indica</name>
    <dbReference type="NCBI Taxonomy" id="1581193"/>
    <lineage>
        <taxon>Bacteria</taxon>
        <taxon>Bacillati</taxon>
        <taxon>Actinomycetota</taxon>
        <taxon>Actinomycetes</taxon>
        <taxon>Streptosporangiales</taxon>
        <taxon>Streptosporangiaceae</taxon>
        <taxon>Nonomuraea</taxon>
    </lineage>
</organism>
<feature type="region of interest" description="Disordered" evidence="1">
    <location>
        <begin position="47"/>
        <end position="68"/>
    </location>
</feature>
<sequence length="240" mass="25088">MTKRDLSRAIVPTDLPRLAVGLTIAAGAVFGAVPAMAGQPAAAEAGRPVAAEAGKPAETAPQSKEQPKTVAAAYQKPLTADALLRVAESQVGVTENAAGGGTPFHSWYMSSRRAAETVARDGGSIRAYANAPWCAMFVSWVGEKAGARPSVGWDAYTVTYAKWFKANKRWGATPKPGAVVFFDWDGSRSISAIDHVGLVKKVNGDGTISTVEGNTGNGKVERRVRPTSQVAGYGYPVLQG</sequence>
<dbReference type="InterPro" id="IPR007921">
    <property type="entry name" value="CHAP_dom"/>
</dbReference>
<dbReference type="PROSITE" id="PS50911">
    <property type="entry name" value="CHAP"/>
    <property type="match status" value="1"/>
</dbReference>
<comment type="caution">
    <text evidence="3">The sequence shown here is derived from an EMBL/GenBank/DDBJ whole genome shotgun (WGS) entry which is preliminary data.</text>
</comment>
<dbReference type="RefSeq" id="WP_397020538.1">
    <property type="nucleotide sequence ID" value="NZ_JBITMB010000003.1"/>
</dbReference>
<proteinExistence type="predicted"/>
<dbReference type="Gene3D" id="3.90.1720.10">
    <property type="entry name" value="endopeptidase domain like (from Nostoc punctiforme)"/>
    <property type="match status" value="1"/>
</dbReference>
<keyword evidence="4" id="KW-1185">Reference proteome</keyword>
<evidence type="ECO:0000259" key="2">
    <source>
        <dbReference type="PROSITE" id="PS50911"/>
    </source>
</evidence>
<accession>A0ABW8A1T4</accession>
<feature type="domain" description="Peptidase C51" evidence="2">
    <location>
        <begin position="109"/>
        <end position="237"/>
    </location>
</feature>
<evidence type="ECO:0000313" key="4">
    <source>
        <dbReference type="Proteomes" id="UP001612928"/>
    </source>
</evidence>
<dbReference type="InterPro" id="IPR038765">
    <property type="entry name" value="Papain-like_cys_pep_sf"/>
</dbReference>
<gene>
    <name evidence="3" type="ORF">ACIBP5_12400</name>
</gene>
<evidence type="ECO:0000313" key="3">
    <source>
        <dbReference type="EMBL" id="MFI7440747.1"/>
    </source>
</evidence>
<name>A0ABW8A1T4_9ACTN</name>
<reference evidence="3 4" key="1">
    <citation type="submission" date="2024-10" db="EMBL/GenBank/DDBJ databases">
        <title>The Natural Products Discovery Center: Release of the First 8490 Sequenced Strains for Exploring Actinobacteria Biosynthetic Diversity.</title>
        <authorList>
            <person name="Kalkreuter E."/>
            <person name="Kautsar S.A."/>
            <person name="Yang D."/>
            <person name="Bader C.D."/>
            <person name="Teijaro C.N."/>
            <person name="Fluegel L."/>
            <person name="Davis C.M."/>
            <person name="Simpson J.R."/>
            <person name="Lauterbach L."/>
            <person name="Steele A.D."/>
            <person name="Gui C."/>
            <person name="Meng S."/>
            <person name="Li G."/>
            <person name="Viehrig K."/>
            <person name="Ye F."/>
            <person name="Su P."/>
            <person name="Kiefer A.F."/>
            <person name="Nichols A."/>
            <person name="Cepeda A.J."/>
            <person name="Yan W."/>
            <person name="Fan B."/>
            <person name="Jiang Y."/>
            <person name="Adhikari A."/>
            <person name="Zheng C.-J."/>
            <person name="Schuster L."/>
            <person name="Cowan T.M."/>
            <person name="Smanski M.J."/>
            <person name="Chevrette M.G."/>
            <person name="De Carvalho L.P.S."/>
            <person name="Shen B."/>
        </authorList>
    </citation>
    <scope>NUCLEOTIDE SEQUENCE [LARGE SCALE GENOMIC DNA]</scope>
    <source>
        <strain evidence="3 4">NPDC049503</strain>
    </source>
</reference>
<dbReference type="SUPFAM" id="SSF54001">
    <property type="entry name" value="Cysteine proteinases"/>
    <property type="match status" value="1"/>
</dbReference>
<dbReference type="EMBL" id="JBITMB010000003">
    <property type="protein sequence ID" value="MFI7440747.1"/>
    <property type="molecule type" value="Genomic_DNA"/>
</dbReference>
<dbReference type="Proteomes" id="UP001612928">
    <property type="component" value="Unassembled WGS sequence"/>
</dbReference>
<evidence type="ECO:0000256" key="1">
    <source>
        <dbReference type="SAM" id="MobiDB-lite"/>
    </source>
</evidence>
<dbReference type="Pfam" id="PF05257">
    <property type="entry name" value="CHAP"/>
    <property type="match status" value="1"/>
</dbReference>
<protein>
    <submittedName>
        <fullName evidence="3">CHAP domain-containing protein</fullName>
    </submittedName>
</protein>